<evidence type="ECO:0000313" key="2">
    <source>
        <dbReference type="EMBL" id="UVI29110.1"/>
    </source>
</evidence>
<dbReference type="NCBIfam" id="NF033524">
    <property type="entry name" value="lasso_PadeA_fam"/>
    <property type="match status" value="1"/>
</dbReference>
<evidence type="ECO:0000256" key="1">
    <source>
        <dbReference type="SAM" id="MobiDB-lite"/>
    </source>
</evidence>
<dbReference type="RefSeq" id="WP_258385199.1">
    <property type="nucleotide sequence ID" value="NZ_CP091430.1"/>
</dbReference>
<dbReference type="Proteomes" id="UP001057877">
    <property type="component" value="Chromosome"/>
</dbReference>
<protein>
    <submittedName>
        <fullName evidence="2">Paeninodin family lasso peptide</fullName>
    </submittedName>
</protein>
<dbReference type="EMBL" id="CP091430">
    <property type="protein sequence ID" value="UVI29110.1"/>
    <property type="molecule type" value="Genomic_DNA"/>
</dbReference>
<organism evidence="2 3">
    <name type="scientific">Paenibacillus spongiae</name>
    <dbReference type="NCBI Taxonomy" id="2909671"/>
    <lineage>
        <taxon>Bacteria</taxon>
        <taxon>Bacillati</taxon>
        <taxon>Bacillota</taxon>
        <taxon>Bacilli</taxon>
        <taxon>Bacillales</taxon>
        <taxon>Paenibacillaceae</taxon>
        <taxon>Paenibacillus</taxon>
    </lineage>
</organism>
<feature type="region of interest" description="Disordered" evidence="1">
    <location>
        <begin position="20"/>
        <end position="46"/>
    </location>
</feature>
<name>A0ABY5S8I8_9BACL</name>
<gene>
    <name evidence="2" type="ORF">L1F29_27330</name>
</gene>
<sequence length="46" mass="5093">MQKQTRNEWQQPTLEVLDVNMTMGGPNGVYPDKNGKGGNNGHPHES</sequence>
<accession>A0ABY5S8I8</accession>
<keyword evidence="3" id="KW-1185">Reference proteome</keyword>
<dbReference type="InterPro" id="IPR049825">
    <property type="entry name" value="Lasso_PadeA-like"/>
</dbReference>
<evidence type="ECO:0000313" key="3">
    <source>
        <dbReference type="Proteomes" id="UP001057877"/>
    </source>
</evidence>
<reference evidence="2" key="1">
    <citation type="submission" date="2022-01" db="EMBL/GenBank/DDBJ databases">
        <title>Paenibacillus spongiae sp. nov., isolated from marine sponge.</title>
        <authorList>
            <person name="Li Z."/>
            <person name="Zhang M."/>
        </authorList>
    </citation>
    <scope>NUCLEOTIDE SEQUENCE</scope>
    <source>
        <strain evidence="2">PHS-Z3</strain>
    </source>
</reference>
<proteinExistence type="predicted"/>